<organism evidence="6 7">
    <name type="scientific">Tenebrio molitor</name>
    <name type="common">Yellow mealworm beetle</name>
    <dbReference type="NCBI Taxonomy" id="7067"/>
    <lineage>
        <taxon>Eukaryota</taxon>
        <taxon>Metazoa</taxon>
        <taxon>Ecdysozoa</taxon>
        <taxon>Arthropoda</taxon>
        <taxon>Hexapoda</taxon>
        <taxon>Insecta</taxon>
        <taxon>Pterygota</taxon>
        <taxon>Neoptera</taxon>
        <taxon>Endopterygota</taxon>
        <taxon>Coleoptera</taxon>
        <taxon>Polyphaga</taxon>
        <taxon>Cucujiformia</taxon>
        <taxon>Tenebrionidae</taxon>
        <taxon>Tenebrio</taxon>
    </lineage>
</organism>
<evidence type="ECO:0000256" key="2">
    <source>
        <dbReference type="ARBA" id="ARBA00008044"/>
    </source>
</evidence>
<comment type="caution">
    <text evidence="6">The sequence shown here is derived from an EMBL/GenBank/DDBJ whole genome shotgun (WGS) entry which is preliminary data.</text>
</comment>
<dbReference type="GO" id="GO:0003729">
    <property type="term" value="F:mRNA binding"/>
    <property type="evidence" value="ECO:0007669"/>
    <property type="project" value="TreeGrafter"/>
</dbReference>
<dbReference type="Proteomes" id="UP000719412">
    <property type="component" value="Unassembled WGS sequence"/>
</dbReference>
<keyword evidence="7" id="KW-1185">Reference proteome</keyword>
<evidence type="ECO:0000256" key="4">
    <source>
        <dbReference type="SAM" id="Coils"/>
    </source>
</evidence>
<feature type="compositionally biased region" description="Basic and acidic residues" evidence="5">
    <location>
        <begin position="1"/>
        <end position="11"/>
    </location>
</feature>
<dbReference type="AlphaFoldDB" id="A0A8J6HM48"/>
<feature type="coiled-coil region" evidence="4">
    <location>
        <begin position="306"/>
        <end position="333"/>
    </location>
</feature>
<name>A0A8J6HM48_TENMO</name>
<feature type="coiled-coil region" evidence="4">
    <location>
        <begin position="201"/>
        <end position="228"/>
    </location>
</feature>
<evidence type="ECO:0008006" key="8">
    <source>
        <dbReference type="Google" id="ProtNLM"/>
    </source>
</evidence>
<dbReference type="InterPro" id="IPR019163">
    <property type="entry name" value="THO_Thoc5"/>
</dbReference>
<feature type="region of interest" description="Disordered" evidence="5">
    <location>
        <begin position="1"/>
        <end position="24"/>
    </location>
</feature>
<dbReference type="GO" id="GO:0000445">
    <property type="term" value="C:THO complex part of transcription export complex"/>
    <property type="evidence" value="ECO:0007669"/>
    <property type="project" value="TreeGrafter"/>
</dbReference>
<keyword evidence="3" id="KW-0539">Nucleus</keyword>
<proteinExistence type="inferred from homology"/>
<evidence type="ECO:0000256" key="5">
    <source>
        <dbReference type="SAM" id="MobiDB-lite"/>
    </source>
</evidence>
<gene>
    <name evidence="6" type="ORF">GEV33_005997</name>
</gene>
<protein>
    <recommendedName>
        <fullName evidence="8">THO complex subunit 5</fullName>
    </recommendedName>
</protein>
<accession>A0A8J6HM48</accession>
<evidence type="ECO:0000313" key="6">
    <source>
        <dbReference type="EMBL" id="KAH0816793.1"/>
    </source>
</evidence>
<dbReference type="PANTHER" id="PTHR13375">
    <property type="entry name" value="FMS INTERACTING PROTEIN"/>
    <property type="match status" value="1"/>
</dbReference>
<keyword evidence="4" id="KW-0175">Coiled coil</keyword>
<sequence>MVKESGRDGSLKKKRKSATSADNETDVDIYKKSVEFEEKEALSRPNDADAQIYFNTCKEIRQLFSEISELKMKNNPDAKIKIMEKTTEVCLLLVLLKKLNRMEKVRLVFPKEQLAAEKQKVDSINLQYQNLLYEANHLISEYRKCFQFKSKDEHIELVPVEEFLFEAPENLTSKFFKFDENDETMKHELRLARLEWELQQRIHLADMCKKLEEEKKKLEADIAERKSKLDKLGPLLSTVMEATKPVQEHLGLLIDKTQAEHKLASLLPNPLYLFYANIDAYRQVNDKSMNVEIVGDQDEAIQWKELEVAESAIEDEEDQHSDLDQEMETQESEEIVETKKRRHRKSVQVDPLEEKKRKLLQVHPLSIEVTVNTKDGPSIKIKFSYYVKLEIVTVASSVNIPSNITGFYFFKFLK</sequence>
<evidence type="ECO:0000313" key="7">
    <source>
        <dbReference type="Proteomes" id="UP000719412"/>
    </source>
</evidence>
<evidence type="ECO:0000256" key="3">
    <source>
        <dbReference type="ARBA" id="ARBA00023242"/>
    </source>
</evidence>
<dbReference type="Pfam" id="PF09766">
    <property type="entry name" value="FmiP_Thoc5"/>
    <property type="match status" value="1"/>
</dbReference>
<reference evidence="6" key="1">
    <citation type="journal article" date="2020" name="J Insects Food Feed">
        <title>The yellow mealworm (Tenebrio molitor) genome: a resource for the emerging insects as food and feed industry.</title>
        <authorList>
            <person name="Eriksson T."/>
            <person name="Andere A."/>
            <person name="Kelstrup H."/>
            <person name="Emery V."/>
            <person name="Picard C."/>
        </authorList>
    </citation>
    <scope>NUCLEOTIDE SEQUENCE</scope>
    <source>
        <strain evidence="6">Stoneville</strain>
        <tissue evidence="6">Whole head</tissue>
    </source>
</reference>
<dbReference type="GO" id="GO:0006406">
    <property type="term" value="P:mRNA export from nucleus"/>
    <property type="evidence" value="ECO:0007669"/>
    <property type="project" value="TreeGrafter"/>
</dbReference>
<comment type="similarity">
    <text evidence="2">Belongs to the THOC5 family.</text>
</comment>
<comment type="subcellular location">
    <subcellularLocation>
        <location evidence="1">Nucleus</location>
    </subcellularLocation>
</comment>
<dbReference type="EMBL" id="JABDTM020020910">
    <property type="protein sequence ID" value="KAH0816793.1"/>
    <property type="molecule type" value="Genomic_DNA"/>
</dbReference>
<dbReference type="PANTHER" id="PTHR13375:SF3">
    <property type="entry name" value="THO COMPLEX SUBUNIT 5 HOMOLOG"/>
    <property type="match status" value="1"/>
</dbReference>
<evidence type="ECO:0000256" key="1">
    <source>
        <dbReference type="ARBA" id="ARBA00004123"/>
    </source>
</evidence>
<reference evidence="6" key="2">
    <citation type="submission" date="2021-08" db="EMBL/GenBank/DDBJ databases">
        <authorList>
            <person name="Eriksson T."/>
        </authorList>
    </citation>
    <scope>NUCLEOTIDE SEQUENCE</scope>
    <source>
        <strain evidence="6">Stoneville</strain>
        <tissue evidence="6">Whole head</tissue>
    </source>
</reference>